<comment type="catalytic activity">
    <reaction evidence="2">
        <text>Cleavage of hydrophobic, N-terminal signal or leader sequences from secreted and periplasmic proteins.</text>
        <dbReference type="EC" id="3.4.21.89"/>
    </reaction>
</comment>
<dbReference type="PANTHER" id="PTHR43390:SF14">
    <property type="entry name" value="SIGNAL PEPTIDASE I"/>
    <property type="match status" value="1"/>
</dbReference>
<dbReference type="CDD" id="cd06530">
    <property type="entry name" value="S26_SPase_I"/>
    <property type="match status" value="1"/>
</dbReference>
<protein>
    <recommendedName>
        <fullName evidence="1 2">Signal peptidase I</fullName>
        <ecNumber evidence="2">3.4.21.89</ecNumber>
    </recommendedName>
</protein>
<dbReference type="PRINTS" id="PR00727">
    <property type="entry name" value="LEADERPTASE"/>
</dbReference>
<keyword evidence="2 4" id="KW-0378">Hydrolase</keyword>
<dbReference type="AlphaFoldDB" id="A0A508A8Z5"/>
<evidence type="ECO:0000313" key="5">
    <source>
        <dbReference type="Proteomes" id="UP000320431"/>
    </source>
</evidence>
<dbReference type="EC" id="3.4.21.89" evidence="2"/>
<dbReference type="InterPro" id="IPR000223">
    <property type="entry name" value="Pept_S26A_signal_pept_1"/>
</dbReference>
<accession>A0A508A8Z5</accession>
<dbReference type="GO" id="GO:0009003">
    <property type="term" value="F:signal peptidase activity"/>
    <property type="evidence" value="ECO:0007669"/>
    <property type="project" value="UniProtKB-EC"/>
</dbReference>
<evidence type="ECO:0000256" key="1">
    <source>
        <dbReference type="ARBA" id="ARBA00019232"/>
    </source>
</evidence>
<dbReference type="NCBIfam" id="TIGR02227">
    <property type="entry name" value="sigpep_I_bact"/>
    <property type="match status" value="1"/>
</dbReference>
<dbReference type="EMBL" id="VICD02000268">
    <property type="protein sequence ID" value="KAB8172126.1"/>
    <property type="molecule type" value="Genomic_DNA"/>
</dbReference>
<gene>
    <name evidence="4" type="primary">lepB</name>
    <name evidence="4" type="ORF">FKV24_015440</name>
</gene>
<keyword evidence="2" id="KW-0645">Protease</keyword>
<proteinExistence type="inferred from homology"/>
<dbReference type="PANTHER" id="PTHR43390">
    <property type="entry name" value="SIGNAL PEPTIDASE I"/>
    <property type="match status" value="1"/>
</dbReference>
<comment type="subcellular location">
    <subcellularLocation>
        <location evidence="2">Membrane</location>
        <topology evidence="2">Multi-pass membrane protein</topology>
    </subcellularLocation>
</comment>
<reference evidence="4 5" key="1">
    <citation type="submission" date="2019-10" db="EMBL/GenBank/DDBJ databases">
        <title>Lysobacter alkalisoli sp. nov., isolated from saline-alkaline soil.</title>
        <authorList>
            <person name="Sun J.-Q."/>
        </authorList>
    </citation>
    <scope>NUCLEOTIDE SEQUENCE [LARGE SCALE GENOMIC DNA]</scope>
    <source>
        <strain evidence="4 5">KCTC 42381</strain>
    </source>
</reference>
<dbReference type="InterPro" id="IPR036286">
    <property type="entry name" value="LexA/Signal_pep-like_sf"/>
</dbReference>
<dbReference type="InterPro" id="IPR019533">
    <property type="entry name" value="Peptidase_S26"/>
</dbReference>
<dbReference type="Gene3D" id="2.10.109.10">
    <property type="entry name" value="Umud Fragment, subunit A"/>
    <property type="match status" value="1"/>
</dbReference>
<evidence type="ECO:0000313" key="4">
    <source>
        <dbReference type="EMBL" id="KAB8172126.1"/>
    </source>
</evidence>
<keyword evidence="2" id="KW-1133">Transmembrane helix</keyword>
<comment type="caution">
    <text evidence="2">Lacks conserved residue(s) required for the propagation of feature annotation.</text>
</comment>
<sequence>MRSAPRVPSESVPGRVAGWAMSEDRTEAWRRWLVRGLLSLAVLLPAAAIGMYLLNPLGANSLDPRQRILGHAPYRMPSMGMSPTLEPGTIVIVRAGAYRDRGPGRGEIVVFANPDDGNHWLQRVIGLPGETVSIEDCVLMIDGRALGEDYVAPGRAVEDYSCRMAPLPVPQGQYLLMGDNRDNSMDGRMMGPIAEDTLVGRVVRVLHAE</sequence>
<organism evidence="4 5">
    <name type="scientific">Marilutibacter maris</name>
    <dbReference type="NCBI Taxonomy" id="1605891"/>
    <lineage>
        <taxon>Bacteria</taxon>
        <taxon>Pseudomonadati</taxon>
        <taxon>Pseudomonadota</taxon>
        <taxon>Gammaproteobacteria</taxon>
        <taxon>Lysobacterales</taxon>
        <taxon>Lysobacteraceae</taxon>
        <taxon>Marilutibacter</taxon>
    </lineage>
</organism>
<feature type="domain" description="Peptidase S26" evidence="3">
    <location>
        <begin position="71"/>
        <end position="203"/>
    </location>
</feature>
<dbReference type="Pfam" id="PF10502">
    <property type="entry name" value="Peptidase_S26"/>
    <property type="match status" value="1"/>
</dbReference>
<dbReference type="GO" id="GO:0004252">
    <property type="term" value="F:serine-type endopeptidase activity"/>
    <property type="evidence" value="ECO:0007669"/>
    <property type="project" value="InterPro"/>
</dbReference>
<keyword evidence="2" id="KW-0472">Membrane</keyword>
<keyword evidence="2" id="KW-0812">Transmembrane</keyword>
<name>A0A508A8Z5_9GAMM</name>
<dbReference type="SUPFAM" id="SSF51306">
    <property type="entry name" value="LexA/Signal peptidase"/>
    <property type="match status" value="1"/>
</dbReference>
<dbReference type="GO" id="GO:0006465">
    <property type="term" value="P:signal peptide processing"/>
    <property type="evidence" value="ECO:0007669"/>
    <property type="project" value="InterPro"/>
</dbReference>
<comment type="caution">
    <text evidence="4">The sequence shown here is derived from an EMBL/GenBank/DDBJ whole genome shotgun (WGS) entry which is preliminary data.</text>
</comment>
<evidence type="ECO:0000256" key="2">
    <source>
        <dbReference type="RuleBase" id="RU362042"/>
    </source>
</evidence>
<dbReference type="GO" id="GO:0016020">
    <property type="term" value="C:membrane"/>
    <property type="evidence" value="ECO:0007669"/>
    <property type="project" value="UniProtKB-SubCell"/>
</dbReference>
<comment type="similarity">
    <text evidence="2">Belongs to the peptidase S26 family.</text>
</comment>
<evidence type="ECO:0000259" key="3">
    <source>
        <dbReference type="Pfam" id="PF10502"/>
    </source>
</evidence>
<dbReference type="Proteomes" id="UP000320431">
    <property type="component" value="Unassembled WGS sequence"/>
</dbReference>
<feature type="transmembrane region" description="Helical" evidence="2">
    <location>
        <begin position="32"/>
        <end position="54"/>
    </location>
</feature>